<accession>A0A2N5Y6N8</accession>
<dbReference type="RefSeq" id="WP_101519666.1">
    <property type="nucleotide sequence ID" value="NZ_PKLZ01000001.1"/>
</dbReference>
<evidence type="ECO:0000256" key="4">
    <source>
        <dbReference type="ARBA" id="ARBA00022833"/>
    </source>
</evidence>
<evidence type="ECO:0000313" key="6">
    <source>
        <dbReference type="EMBL" id="PLW84029.1"/>
    </source>
</evidence>
<evidence type="ECO:0000256" key="3">
    <source>
        <dbReference type="ARBA" id="ARBA00022801"/>
    </source>
</evidence>
<evidence type="ECO:0000313" key="7">
    <source>
        <dbReference type="Proteomes" id="UP000234845"/>
    </source>
</evidence>
<evidence type="ECO:0000256" key="2">
    <source>
        <dbReference type="ARBA" id="ARBA00022723"/>
    </source>
</evidence>
<keyword evidence="7" id="KW-1185">Reference proteome</keyword>
<comment type="caution">
    <text evidence="6">The sequence shown here is derived from an EMBL/GenBank/DDBJ whole genome shotgun (WGS) entry which is preliminary data.</text>
</comment>
<keyword evidence="4" id="KW-0862">Zinc</keyword>
<comment type="similarity">
    <text evidence="1">Belongs to the metallo-beta-lactamase superfamily.</text>
</comment>
<keyword evidence="3 6" id="KW-0378">Hydrolase</keyword>
<protein>
    <submittedName>
        <fullName evidence="6">MBL fold metallo-hydrolase</fullName>
    </submittedName>
</protein>
<dbReference type="SMART" id="SM00849">
    <property type="entry name" value="Lactamase_B"/>
    <property type="match status" value="1"/>
</dbReference>
<keyword evidence="2" id="KW-0479">Metal-binding</keyword>
<dbReference type="AlphaFoldDB" id="A0A2N5Y6N8"/>
<dbReference type="Proteomes" id="UP000234845">
    <property type="component" value="Unassembled WGS sequence"/>
</dbReference>
<dbReference type="InterPro" id="IPR001279">
    <property type="entry name" value="Metallo-B-lactamas"/>
</dbReference>
<dbReference type="Pfam" id="PF00753">
    <property type="entry name" value="Lactamase_B"/>
    <property type="match status" value="1"/>
</dbReference>
<dbReference type="GO" id="GO:0046872">
    <property type="term" value="F:metal ion binding"/>
    <property type="evidence" value="ECO:0007669"/>
    <property type="project" value="UniProtKB-KW"/>
</dbReference>
<sequence length="300" mass="33093">MLSFTTGDFEIHNIEEWQGEFASPEQLFAGFDACEFAGFVEQIPHSFYRPESNSLYAFLQSWVIKAGDLTILYDTGAGNNKERPGIPVFGELNTPFLANLAAAGFKPEDIDVVICSHLHIDHVGWNTHLQSGHWVPTFPRARYLFSRIERTYWDPIQTDGPRPSATGAEVNTNVFEDSVQPILDAGQAQLVDDGHSVTPGVTVSVYPGHTPGHLVLHLDSKGDHALFVGDILHHPAQVFQPDWNSVYCEDSAAAQASRKKILALAADTNARLVPAHFGGAHFIWIERSGNGFIPCFERDA</sequence>
<dbReference type="PANTHER" id="PTHR42978">
    <property type="entry name" value="QUORUM-QUENCHING LACTONASE YTNP-RELATED-RELATED"/>
    <property type="match status" value="1"/>
</dbReference>
<dbReference type="SUPFAM" id="SSF56281">
    <property type="entry name" value="Metallo-hydrolase/oxidoreductase"/>
    <property type="match status" value="1"/>
</dbReference>
<reference evidence="7" key="1">
    <citation type="submission" date="2017-11" db="EMBL/GenBank/DDBJ databases">
        <title>The draft genome sequence of Chromatocurvus sp. F02.</title>
        <authorList>
            <person name="Du Z.-J."/>
            <person name="Chang Y.-Q."/>
        </authorList>
    </citation>
    <scope>NUCLEOTIDE SEQUENCE [LARGE SCALE GENOMIC DNA]</scope>
    <source>
        <strain evidence="7">F02</strain>
    </source>
</reference>
<feature type="domain" description="Metallo-beta-lactamase" evidence="5">
    <location>
        <begin position="58"/>
        <end position="276"/>
    </location>
</feature>
<dbReference type="GO" id="GO:0016787">
    <property type="term" value="F:hydrolase activity"/>
    <property type="evidence" value="ECO:0007669"/>
    <property type="project" value="UniProtKB-KW"/>
</dbReference>
<dbReference type="InterPro" id="IPR036866">
    <property type="entry name" value="RibonucZ/Hydroxyglut_hydro"/>
</dbReference>
<dbReference type="CDD" id="cd16277">
    <property type="entry name" value="metallo-hydrolase-like_MBL-fold"/>
    <property type="match status" value="1"/>
</dbReference>
<gene>
    <name evidence="6" type="ORF">CWI75_01360</name>
</gene>
<dbReference type="Gene3D" id="3.60.15.10">
    <property type="entry name" value="Ribonuclease Z/Hydroxyacylglutathione hydrolase-like"/>
    <property type="match status" value="1"/>
</dbReference>
<dbReference type="OrthoDB" id="9803916at2"/>
<dbReference type="PANTHER" id="PTHR42978:SF6">
    <property type="entry name" value="QUORUM-QUENCHING LACTONASE YTNP-RELATED"/>
    <property type="match status" value="1"/>
</dbReference>
<evidence type="ECO:0000256" key="1">
    <source>
        <dbReference type="ARBA" id="ARBA00007749"/>
    </source>
</evidence>
<proteinExistence type="inferred from homology"/>
<name>A0A2N5Y6N8_9GAMM</name>
<dbReference type="InterPro" id="IPR051013">
    <property type="entry name" value="MBL_superfamily_lactonases"/>
</dbReference>
<evidence type="ECO:0000259" key="5">
    <source>
        <dbReference type="SMART" id="SM00849"/>
    </source>
</evidence>
<dbReference type="EMBL" id="PKLZ01000001">
    <property type="protein sequence ID" value="PLW84029.1"/>
    <property type="molecule type" value="Genomic_DNA"/>
</dbReference>
<organism evidence="6 7">
    <name type="scientific">Kineobactrum sediminis</name>
    <dbReference type="NCBI Taxonomy" id="1905677"/>
    <lineage>
        <taxon>Bacteria</taxon>
        <taxon>Pseudomonadati</taxon>
        <taxon>Pseudomonadota</taxon>
        <taxon>Gammaproteobacteria</taxon>
        <taxon>Cellvibrionales</taxon>
        <taxon>Halieaceae</taxon>
        <taxon>Kineobactrum</taxon>
    </lineage>
</organism>